<reference evidence="6" key="1">
    <citation type="submission" date="2022-10" db="EMBL/GenBank/DDBJ databases">
        <title>Genome assembly of Pristionchus species.</title>
        <authorList>
            <person name="Yoshida K."/>
            <person name="Sommer R.J."/>
        </authorList>
    </citation>
    <scope>NUCLEOTIDE SEQUENCE [LARGE SCALE GENOMIC DNA]</scope>
    <source>
        <strain evidence="6">RS5460</strain>
    </source>
</reference>
<keyword evidence="3" id="KW-1015">Disulfide bond</keyword>
<dbReference type="InterPro" id="IPR036549">
    <property type="entry name" value="CX6/COA6-like_sf"/>
</dbReference>
<dbReference type="InterPro" id="IPR048280">
    <property type="entry name" value="COX6B-like"/>
</dbReference>
<evidence type="ECO:0000313" key="5">
    <source>
        <dbReference type="EMBL" id="GMR40022.1"/>
    </source>
</evidence>
<dbReference type="Proteomes" id="UP001328107">
    <property type="component" value="Unassembled WGS sequence"/>
</dbReference>
<evidence type="ECO:0000256" key="1">
    <source>
        <dbReference type="ARBA" id="ARBA00004173"/>
    </source>
</evidence>
<dbReference type="AlphaFoldDB" id="A0AAN5CDX7"/>
<comment type="caution">
    <text evidence="5">The sequence shown here is derived from an EMBL/GenBank/DDBJ whole genome shotgun (WGS) entry which is preliminary data.</text>
</comment>
<evidence type="ECO:0000313" key="6">
    <source>
        <dbReference type="Proteomes" id="UP001328107"/>
    </source>
</evidence>
<protein>
    <submittedName>
        <fullName evidence="5">Uncharacterized protein</fullName>
    </submittedName>
</protein>
<dbReference type="Pfam" id="PF02297">
    <property type="entry name" value="COX6B"/>
    <property type="match status" value="1"/>
</dbReference>
<dbReference type="Gene3D" id="1.10.10.140">
    <property type="entry name" value="Cytochrome c oxidase, subunit VIb"/>
    <property type="match status" value="1"/>
</dbReference>
<organism evidence="5 6">
    <name type="scientific">Pristionchus mayeri</name>
    <dbReference type="NCBI Taxonomy" id="1317129"/>
    <lineage>
        <taxon>Eukaryota</taxon>
        <taxon>Metazoa</taxon>
        <taxon>Ecdysozoa</taxon>
        <taxon>Nematoda</taxon>
        <taxon>Chromadorea</taxon>
        <taxon>Rhabditida</taxon>
        <taxon>Rhabditina</taxon>
        <taxon>Diplogasteromorpha</taxon>
        <taxon>Diplogasteroidea</taxon>
        <taxon>Neodiplogasteridae</taxon>
        <taxon>Pristionchus</taxon>
    </lineage>
</organism>
<feature type="non-terminal residue" evidence="5">
    <location>
        <position position="1"/>
    </location>
</feature>
<name>A0AAN5CDX7_9BILA</name>
<sequence>ADIKVPATTDQRLEKHTEEGGMTIPHPDSPEWFKKEHNEKQKEELLWSAPYDARFPQVRKQRQCFAYYVDFHRCKEFKSCKFFQNVYQDICPKDWIEKWDQLIAENRFPAKFDR</sequence>
<evidence type="ECO:0000256" key="3">
    <source>
        <dbReference type="ARBA" id="ARBA00023157"/>
    </source>
</evidence>
<feature type="region of interest" description="Disordered" evidence="4">
    <location>
        <begin position="1"/>
        <end position="30"/>
    </location>
</feature>
<evidence type="ECO:0000256" key="2">
    <source>
        <dbReference type="ARBA" id="ARBA00023128"/>
    </source>
</evidence>
<dbReference type="EMBL" id="BTRK01000003">
    <property type="protein sequence ID" value="GMR40022.1"/>
    <property type="molecule type" value="Genomic_DNA"/>
</dbReference>
<keyword evidence="2" id="KW-0496">Mitochondrion</keyword>
<evidence type="ECO:0000256" key="4">
    <source>
        <dbReference type="SAM" id="MobiDB-lite"/>
    </source>
</evidence>
<proteinExistence type="predicted"/>
<comment type="subcellular location">
    <subcellularLocation>
        <location evidence="1">Mitochondrion</location>
    </subcellularLocation>
</comment>
<dbReference type="InterPro" id="IPR003213">
    <property type="entry name" value="Cyt_c_oxidase_su6B"/>
</dbReference>
<dbReference type="GO" id="GO:0005739">
    <property type="term" value="C:mitochondrion"/>
    <property type="evidence" value="ECO:0007669"/>
    <property type="project" value="UniProtKB-SubCell"/>
</dbReference>
<gene>
    <name evidence="5" type="ORF">PMAYCL1PPCAC_10217</name>
</gene>
<feature type="non-terminal residue" evidence="5">
    <location>
        <position position="114"/>
    </location>
</feature>
<dbReference type="PANTHER" id="PTHR11387">
    <property type="entry name" value="CYTOCHROME C OXIDASE SUBUNIT 6B"/>
    <property type="match status" value="1"/>
</dbReference>
<keyword evidence="6" id="KW-1185">Reference proteome</keyword>
<dbReference type="GO" id="GO:0045277">
    <property type="term" value="C:respiratory chain complex IV"/>
    <property type="evidence" value="ECO:0007669"/>
    <property type="project" value="InterPro"/>
</dbReference>
<dbReference type="CDD" id="cd00926">
    <property type="entry name" value="Cyt_c_Oxidase_VIb"/>
    <property type="match status" value="1"/>
</dbReference>
<accession>A0AAN5CDX7</accession>
<dbReference type="SUPFAM" id="SSF47694">
    <property type="entry name" value="Cytochrome c oxidase subunit h"/>
    <property type="match status" value="1"/>
</dbReference>